<dbReference type="Proteomes" id="UP000309676">
    <property type="component" value="Unassembled WGS sequence"/>
</dbReference>
<keyword evidence="12 13" id="KW-0472">Membrane</keyword>
<evidence type="ECO:0000256" key="10">
    <source>
        <dbReference type="ARBA" id="ARBA00022989"/>
    </source>
</evidence>
<feature type="transmembrane region" description="Helical" evidence="13">
    <location>
        <begin position="188"/>
        <end position="206"/>
    </location>
</feature>
<dbReference type="EC" id="2.7.13.3" evidence="3"/>
<dbReference type="OrthoDB" id="227596at2"/>
<reference evidence="15 16" key="1">
    <citation type="submission" date="2019-05" db="EMBL/GenBank/DDBJ databases">
        <authorList>
            <person name="Narsing Rao M.P."/>
            <person name="Li W.J."/>
        </authorList>
    </citation>
    <scope>NUCLEOTIDE SEQUENCE [LARGE SCALE GENOMIC DNA]</scope>
    <source>
        <strain evidence="15 16">SYSU_K30003</strain>
    </source>
</reference>
<dbReference type="SUPFAM" id="SSF55874">
    <property type="entry name" value="ATPase domain of HSP90 chaperone/DNA topoisomerase II/histidine kinase"/>
    <property type="match status" value="1"/>
</dbReference>
<keyword evidence="5" id="KW-0808">Transferase</keyword>
<dbReference type="InterPro" id="IPR005467">
    <property type="entry name" value="His_kinase_dom"/>
</dbReference>
<keyword evidence="10 13" id="KW-1133">Transmembrane helix</keyword>
<dbReference type="SMART" id="SM00387">
    <property type="entry name" value="HATPase_c"/>
    <property type="match status" value="1"/>
</dbReference>
<keyword evidence="9" id="KW-0067">ATP-binding</keyword>
<dbReference type="PANTHER" id="PTHR24421">
    <property type="entry name" value="NITRATE/NITRITE SENSOR PROTEIN NARX-RELATED"/>
    <property type="match status" value="1"/>
</dbReference>
<comment type="catalytic activity">
    <reaction evidence="1">
        <text>ATP + protein L-histidine = ADP + protein N-phospho-L-histidine.</text>
        <dbReference type="EC" id="2.7.13.3"/>
    </reaction>
</comment>
<dbReference type="InterPro" id="IPR050482">
    <property type="entry name" value="Sensor_HK_TwoCompSys"/>
</dbReference>
<feature type="transmembrane region" description="Helical" evidence="13">
    <location>
        <begin position="226"/>
        <end position="245"/>
    </location>
</feature>
<dbReference type="Pfam" id="PF02518">
    <property type="entry name" value="HATPase_c"/>
    <property type="match status" value="1"/>
</dbReference>
<organism evidence="15 16">
    <name type="scientific">Paenibacillus antri</name>
    <dbReference type="NCBI Taxonomy" id="2582848"/>
    <lineage>
        <taxon>Bacteria</taxon>
        <taxon>Bacillati</taxon>
        <taxon>Bacillota</taxon>
        <taxon>Bacilli</taxon>
        <taxon>Bacillales</taxon>
        <taxon>Paenibacillaceae</taxon>
        <taxon>Paenibacillus</taxon>
    </lineage>
</organism>
<dbReference type="GO" id="GO:0000155">
    <property type="term" value="F:phosphorelay sensor kinase activity"/>
    <property type="evidence" value="ECO:0007669"/>
    <property type="project" value="InterPro"/>
</dbReference>
<dbReference type="CDD" id="cd16917">
    <property type="entry name" value="HATPase_UhpB-NarQ-NarX-like"/>
    <property type="match status" value="1"/>
</dbReference>
<dbReference type="Gene3D" id="3.30.565.10">
    <property type="entry name" value="Histidine kinase-like ATPase, C-terminal domain"/>
    <property type="match status" value="1"/>
</dbReference>
<dbReference type="Pfam" id="PF07730">
    <property type="entry name" value="HisKA_3"/>
    <property type="match status" value="1"/>
</dbReference>
<proteinExistence type="predicted"/>
<evidence type="ECO:0000259" key="14">
    <source>
        <dbReference type="PROSITE" id="PS50109"/>
    </source>
</evidence>
<evidence type="ECO:0000313" key="15">
    <source>
        <dbReference type="EMBL" id="TLS49325.1"/>
    </source>
</evidence>
<evidence type="ECO:0000256" key="1">
    <source>
        <dbReference type="ARBA" id="ARBA00000085"/>
    </source>
</evidence>
<dbReference type="PROSITE" id="PS50109">
    <property type="entry name" value="HIS_KIN"/>
    <property type="match status" value="1"/>
</dbReference>
<dbReference type="EMBL" id="VCIW01000022">
    <property type="protein sequence ID" value="TLS49325.1"/>
    <property type="molecule type" value="Genomic_DNA"/>
</dbReference>
<protein>
    <recommendedName>
        <fullName evidence="3">histidine kinase</fullName>
        <ecNumber evidence="3">2.7.13.3</ecNumber>
    </recommendedName>
</protein>
<feature type="transmembrane region" description="Helical" evidence="13">
    <location>
        <begin position="132"/>
        <end position="151"/>
    </location>
</feature>
<feature type="transmembrane region" description="Helical" evidence="13">
    <location>
        <begin position="14"/>
        <end position="32"/>
    </location>
</feature>
<feature type="transmembrane region" description="Helical" evidence="13">
    <location>
        <begin position="290"/>
        <end position="315"/>
    </location>
</feature>
<evidence type="ECO:0000256" key="7">
    <source>
        <dbReference type="ARBA" id="ARBA00022741"/>
    </source>
</evidence>
<evidence type="ECO:0000256" key="13">
    <source>
        <dbReference type="SAM" id="Phobius"/>
    </source>
</evidence>
<dbReference type="InterPro" id="IPR036890">
    <property type="entry name" value="HATPase_C_sf"/>
</dbReference>
<dbReference type="RefSeq" id="WP_138197302.1">
    <property type="nucleotide sequence ID" value="NZ_VCIW01000022.1"/>
</dbReference>
<dbReference type="GO" id="GO:0046983">
    <property type="term" value="F:protein dimerization activity"/>
    <property type="evidence" value="ECO:0007669"/>
    <property type="project" value="InterPro"/>
</dbReference>
<evidence type="ECO:0000256" key="6">
    <source>
        <dbReference type="ARBA" id="ARBA00022692"/>
    </source>
</evidence>
<evidence type="ECO:0000256" key="3">
    <source>
        <dbReference type="ARBA" id="ARBA00012438"/>
    </source>
</evidence>
<comment type="caution">
    <text evidence="15">The sequence shown here is derived from an EMBL/GenBank/DDBJ whole genome shotgun (WGS) entry which is preliminary data.</text>
</comment>
<dbReference type="GO" id="GO:0005524">
    <property type="term" value="F:ATP binding"/>
    <property type="evidence" value="ECO:0007669"/>
    <property type="project" value="UniProtKB-KW"/>
</dbReference>
<feature type="transmembrane region" description="Helical" evidence="13">
    <location>
        <begin position="163"/>
        <end position="182"/>
    </location>
</feature>
<evidence type="ECO:0000256" key="11">
    <source>
        <dbReference type="ARBA" id="ARBA00023012"/>
    </source>
</evidence>
<evidence type="ECO:0000256" key="2">
    <source>
        <dbReference type="ARBA" id="ARBA00004651"/>
    </source>
</evidence>
<comment type="subcellular location">
    <subcellularLocation>
        <location evidence="2">Cell membrane</location>
        <topology evidence="2">Multi-pass membrane protein</topology>
    </subcellularLocation>
</comment>
<keyword evidence="7" id="KW-0547">Nucleotide-binding</keyword>
<dbReference type="Gene3D" id="1.20.5.1930">
    <property type="match status" value="1"/>
</dbReference>
<sequence>MKHIQRIFTLTQHVGWWYIAAISIAVFLFSAWKSYELYLTPCAASACGNLFQLTFKEAADLNSFGMSTHLYGAIVTILITIQFITFFSIGALLYYYGFKDRVCLFASILLIATGTALGIQPEVFQGSPDMNALLQIVNFTGGLYLFFLFLYPDGHFAPGWLRVPAYFGLVGTIGQYFLQGTLIDPNTWPAVFRTSAFLTLHVLIVYSQARRYRNATTVEQKRQIKWFVASLGSFLIAVPVSLLLQSLDHGLAKMLTWFVFYTGLLFMPFSIGISIFELRLRNMSILFNRTIIYVFMTVFVISTYVIVVGLFGAVLQSNGNVFVSLLATGMAAVLFQPIRSAVQRGVNRLVYGDREEPYTVLSRLTERVELTLTHSSLMQTVVEGLAQALRIPYASIEIEQDGRRIALASHGVAGETASELPLQIQGEKVGVLRLGVRSWRETLPPAKYYLLDDLIRHAGIAVQAVRLQGELQRSRERLVTAREEERRRLRRDLHDGLGVELASIAHKIDGLLYKQQADDETAGKLSDIQEHLRQTISSLRRLVYALRPPALDEFGFAFAVREIAYQFADHPLRVTVETMEELPALPAAVEVAGYRIIQEAVANAIRHSRGSKCEITVRADSHLHIAIKDDGHGFPSNPKAGVGQQSMRERAEEVGGRLSVTSVQGAGTTVAVTIPIWKEGESVRGERQSYA</sequence>
<gene>
    <name evidence="15" type="ORF">FE782_26090</name>
</gene>
<keyword evidence="8 15" id="KW-0418">Kinase</keyword>
<evidence type="ECO:0000256" key="9">
    <source>
        <dbReference type="ARBA" id="ARBA00022840"/>
    </source>
</evidence>
<evidence type="ECO:0000256" key="12">
    <source>
        <dbReference type="ARBA" id="ARBA00023136"/>
    </source>
</evidence>
<dbReference type="InterPro" id="IPR003594">
    <property type="entry name" value="HATPase_dom"/>
</dbReference>
<name>A0A5R9GD63_9BACL</name>
<dbReference type="InterPro" id="IPR011712">
    <property type="entry name" value="Sig_transdc_His_kin_sub3_dim/P"/>
</dbReference>
<keyword evidence="4" id="KW-1003">Cell membrane</keyword>
<feature type="domain" description="Histidine kinase" evidence="14">
    <location>
        <begin position="595"/>
        <end position="678"/>
    </location>
</feature>
<evidence type="ECO:0000313" key="16">
    <source>
        <dbReference type="Proteomes" id="UP000309676"/>
    </source>
</evidence>
<evidence type="ECO:0000256" key="4">
    <source>
        <dbReference type="ARBA" id="ARBA00022475"/>
    </source>
</evidence>
<feature type="transmembrane region" description="Helical" evidence="13">
    <location>
        <begin position="70"/>
        <end position="95"/>
    </location>
</feature>
<dbReference type="PANTHER" id="PTHR24421:SF37">
    <property type="entry name" value="SENSOR HISTIDINE KINASE NARS"/>
    <property type="match status" value="1"/>
</dbReference>
<dbReference type="GO" id="GO:0005886">
    <property type="term" value="C:plasma membrane"/>
    <property type="evidence" value="ECO:0007669"/>
    <property type="project" value="UniProtKB-SubCell"/>
</dbReference>
<keyword evidence="16" id="KW-1185">Reference proteome</keyword>
<dbReference type="AlphaFoldDB" id="A0A5R9GD63"/>
<feature type="transmembrane region" description="Helical" evidence="13">
    <location>
        <begin position="257"/>
        <end position="278"/>
    </location>
</feature>
<keyword evidence="11" id="KW-0902">Two-component regulatory system</keyword>
<feature type="transmembrane region" description="Helical" evidence="13">
    <location>
        <begin position="102"/>
        <end position="120"/>
    </location>
</feature>
<evidence type="ECO:0000256" key="5">
    <source>
        <dbReference type="ARBA" id="ARBA00022679"/>
    </source>
</evidence>
<evidence type="ECO:0000256" key="8">
    <source>
        <dbReference type="ARBA" id="ARBA00022777"/>
    </source>
</evidence>
<keyword evidence="6 13" id="KW-0812">Transmembrane</keyword>
<accession>A0A5R9GD63</accession>